<reference evidence="4" key="1">
    <citation type="submission" date="2016-10" db="EMBL/GenBank/DDBJ databases">
        <authorList>
            <person name="Varghese N."/>
            <person name="Submissions S."/>
        </authorList>
    </citation>
    <scope>NUCLEOTIDE SEQUENCE [LARGE SCALE GENOMIC DNA]</scope>
    <source>
        <strain evidence="4">ATCC 23835</strain>
    </source>
</reference>
<feature type="transmembrane region" description="Helical" evidence="2">
    <location>
        <begin position="89"/>
        <end position="110"/>
    </location>
</feature>
<dbReference type="Proteomes" id="UP000199524">
    <property type="component" value="Chromosome I"/>
</dbReference>
<evidence type="ECO:0000313" key="4">
    <source>
        <dbReference type="Proteomes" id="UP000199524"/>
    </source>
</evidence>
<evidence type="ECO:0000256" key="2">
    <source>
        <dbReference type="SAM" id="Phobius"/>
    </source>
</evidence>
<protein>
    <submittedName>
        <fullName evidence="3">Uncharacterized protein</fullName>
    </submittedName>
</protein>
<feature type="transmembrane region" description="Helical" evidence="2">
    <location>
        <begin position="64"/>
        <end position="83"/>
    </location>
</feature>
<name>A0A1H1X0G7_9PSED</name>
<accession>A0A1H1X0G7</accession>
<keyword evidence="4" id="KW-1185">Reference proteome</keyword>
<keyword evidence="2" id="KW-1133">Transmembrane helix</keyword>
<keyword evidence="2" id="KW-0812">Transmembrane</keyword>
<dbReference type="EMBL" id="LT629777">
    <property type="protein sequence ID" value="SDT02591.1"/>
    <property type="molecule type" value="Genomic_DNA"/>
</dbReference>
<organism evidence="3 4">
    <name type="scientific">Pseudomonas asplenii</name>
    <dbReference type="NCBI Taxonomy" id="53407"/>
    <lineage>
        <taxon>Bacteria</taxon>
        <taxon>Pseudomonadati</taxon>
        <taxon>Pseudomonadota</taxon>
        <taxon>Gammaproteobacteria</taxon>
        <taxon>Pseudomonadales</taxon>
        <taxon>Pseudomonadaceae</taxon>
        <taxon>Pseudomonas</taxon>
    </lineage>
</organism>
<keyword evidence="2" id="KW-0472">Membrane</keyword>
<feature type="transmembrane region" description="Helical" evidence="2">
    <location>
        <begin position="117"/>
        <end position="135"/>
    </location>
</feature>
<dbReference type="AlphaFoldDB" id="A0A1H1X0G7"/>
<evidence type="ECO:0000256" key="1">
    <source>
        <dbReference type="SAM" id="MobiDB-lite"/>
    </source>
</evidence>
<proteinExistence type="predicted"/>
<sequence length="860" mass="96202">MPKRANTCPSATACEACDRPHNPAPIKVRHRRETSYLALAITQQDVPLNAVHDESNAPKSIGRLLLELIWQLLVLGVPIFLVTTLPPHWAFSVVLAAAAGMWLCALAGWLKGGRGAARLMISAVFGLGFSLGRALPDYWDIAAACLTIFPGLACVSLWERRLGLAPPNAASTGRSAWGGQEPSQTPEGEPIRVFNHSEIAMGGPVTCDYLFPDGVLLEGLGSSARFSSDGRYFAAPVPSRQSWGLVILDRLQHQLYRCDDERFWELDTFNEQGLSGRHSPLVENRTEQVDLESLLKAAQRVDLLPIGDLWLEPGYWQQSLARQQIEQRSPDGRHLLEGQLSLPDSLRQLEQPLGALSHPDYRLSLDDEPTPLLIKADTTPVWSEDSQRLVCVATGAEAPARPTRGLWLWQQGQGWRALRTPWSANDRSPSGYWSDPVALDAQFVRLDSYLPLNQPDNGRFGYQLHNIHSDSEILVGHDPLGRELDADWPRARVLLALPLENDGQASSVQIESAPLQDGNRARFSWACDNEEDVSGYRCHLADWELPSLWQLDHRVSDDGKYLALVPFTGAEALPDRVVVVDVGNRRLFDSPPLRVAGLVNFRDRLLSVAEVVGRLPRDDAGTPLRRFTEPAPPATEAGEFCRYREDSRLYYETRQLKLGDDRLETQHAWRVVNQPQLATAEGEFIQPAPTGLDAAWLFGSTTEYGDDLLRGQISRLGGHLLTTSGCALSNLAPSMIWSPKGRYLALTRLYVEHPDFEYGRRAWKLLLLDVEARTLRIAPDWLGNRPQFIDFIGDTLHLRQFENDWDLRDGSDPGQRVQIDLKHVLQWHAEPLERHGELWLTRSDADDAHAWQALERPALL</sequence>
<evidence type="ECO:0000313" key="3">
    <source>
        <dbReference type="EMBL" id="SDT02591.1"/>
    </source>
</evidence>
<feature type="region of interest" description="Disordered" evidence="1">
    <location>
        <begin position="168"/>
        <end position="188"/>
    </location>
</feature>
<gene>
    <name evidence="3" type="ORF">SAMN05216598_3669</name>
</gene>